<proteinExistence type="predicted"/>
<evidence type="ECO:0000313" key="2">
    <source>
        <dbReference type="Proteomes" id="UP000195402"/>
    </source>
</evidence>
<reference evidence="1 2" key="1">
    <citation type="journal article" date="2017" name="Mol. Plant">
        <title>The Genome of Medicinal Plant Macleaya cordata Provides New Insights into Benzylisoquinoline Alkaloids Metabolism.</title>
        <authorList>
            <person name="Liu X."/>
            <person name="Liu Y."/>
            <person name="Huang P."/>
            <person name="Ma Y."/>
            <person name="Qing Z."/>
            <person name="Tang Q."/>
            <person name="Cao H."/>
            <person name="Cheng P."/>
            <person name="Zheng Y."/>
            <person name="Yuan Z."/>
            <person name="Zhou Y."/>
            <person name="Liu J."/>
            <person name="Tang Z."/>
            <person name="Zhuo Y."/>
            <person name="Zhang Y."/>
            <person name="Yu L."/>
            <person name="Huang J."/>
            <person name="Yang P."/>
            <person name="Peng Q."/>
            <person name="Zhang J."/>
            <person name="Jiang W."/>
            <person name="Zhang Z."/>
            <person name="Lin K."/>
            <person name="Ro D.K."/>
            <person name="Chen X."/>
            <person name="Xiong X."/>
            <person name="Shang Y."/>
            <person name="Huang S."/>
            <person name="Zeng J."/>
        </authorList>
    </citation>
    <scope>NUCLEOTIDE SEQUENCE [LARGE SCALE GENOMIC DNA]</scope>
    <source>
        <strain evidence="2">cv. BLH2017</strain>
        <tissue evidence="1">Root</tissue>
    </source>
</reference>
<sequence>MSVSEYLALMKSFADSLAAIDRLVLDRDLILYVLSGLEPEYGPFVTIVTTRSEHISFADL</sequence>
<evidence type="ECO:0000313" key="1">
    <source>
        <dbReference type="EMBL" id="OVA01500.1"/>
    </source>
</evidence>
<dbReference type="PANTHER" id="PTHR47481:SF22">
    <property type="entry name" value="RETROTRANSPOSON GAG DOMAIN-CONTAINING PROTEIN"/>
    <property type="match status" value="1"/>
</dbReference>
<organism evidence="1 2">
    <name type="scientific">Macleaya cordata</name>
    <name type="common">Five-seeded plume-poppy</name>
    <name type="synonym">Bocconia cordata</name>
    <dbReference type="NCBI Taxonomy" id="56857"/>
    <lineage>
        <taxon>Eukaryota</taxon>
        <taxon>Viridiplantae</taxon>
        <taxon>Streptophyta</taxon>
        <taxon>Embryophyta</taxon>
        <taxon>Tracheophyta</taxon>
        <taxon>Spermatophyta</taxon>
        <taxon>Magnoliopsida</taxon>
        <taxon>Ranunculales</taxon>
        <taxon>Papaveraceae</taxon>
        <taxon>Papaveroideae</taxon>
        <taxon>Macleaya</taxon>
    </lineage>
</organism>
<dbReference type="PANTHER" id="PTHR47481">
    <property type="match status" value="1"/>
</dbReference>
<dbReference type="InParanoid" id="A0A200PTH2"/>
<dbReference type="AlphaFoldDB" id="A0A200PTH2"/>
<accession>A0A200PTH2</accession>
<comment type="caution">
    <text evidence="1">The sequence shown here is derived from an EMBL/GenBank/DDBJ whole genome shotgun (WGS) entry which is preliminary data.</text>
</comment>
<keyword evidence="2" id="KW-1185">Reference proteome</keyword>
<name>A0A200PTH2_MACCD</name>
<dbReference type="EMBL" id="MVGT01004069">
    <property type="protein sequence ID" value="OVA01500.1"/>
    <property type="molecule type" value="Genomic_DNA"/>
</dbReference>
<protein>
    <submittedName>
        <fullName evidence="1">Uncharacterized protein</fullName>
    </submittedName>
</protein>
<dbReference type="Proteomes" id="UP000195402">
    <property type="component" value="Unassembled WGS sequence"/>
</dbReference>
<gene>
    <name evidence="1" type="ORF">BVC80_1513g4</name>
</gene>